<dbReference type="EMBL" id="LR797097">
    <property type="protein sequence ID" value="CAB4186581.1"/>
    <property type="molecule type" value="Genomic_DNA"/>
</dbReference>
<proteinExistence type="predicted"/>
<sequence>MSLHYIKASAVKKLANTHGKRAGKDFIEALDRLVERKVLEALTEHNGGKKTLDSALAGYILGNK</sequence>
<gene>
    <name evidence="1" type="ORF">UFOVP1151_8</name>
</gene>
<name>A0A6J5QYV5_9CAUD</name>
<evidence type="ECO:0000313" key="1">
    <source>
        <dbReference type="EMBL" id="CAB4186581.1"/>
    </source>
</evidence>
<accession>A0A6J5QYV5</accession>
<protein>
    <submittedName>
        <fullName evidence="1">Uncharacterized protein</fullName>
    </submittedName>
</protein>
<reference evidence="1" key="1">
    <citation type="submission" date="2020-05" db="EMBL/GenBank/DDBJ databases">
        <authorList>
            <person name="Chiriac C."/>
            <person name="Salcher M."/>
            <person name="Ghai R."/>
            <person name="Kavagutti S V."/>
        </authorList>
    </citation>
    <scope>NUCLEOTIDE SEQUENCE</scope>
</reference>
<organism evidence="1">
    <name type="scientific">uncultured Caudovirales phage</name>
    <dbReference type="NCBI Taxonomy" id="2100421"/>
    <lineage>
        <taxon>Viruses</taxon>
        <taxon>Duplodnaviria</taxon>
        <taxon>Heunggongvirae</taxon>
        <taxon>Uroviricota</taxon>
        <taxon>Caudoviricetes</taxon>
        <taxon>Peduoviridae</taxon>
        <taxon>Maltschvirus</taxon>
        <taxon>Maltschvirus maltsch</taxon>
    </lineage>
</organism>